<dbReference type="SUPFAM" id="SSF54427">
    <property type="entry name" value="NTF2-like"/>
    <property type="match status" value="1"/>
</dbReference>
<keyword evidence="3" id="KW-1185">Reference proteome</keyword>
<dbReference type="STRING" id="633440.SAMN05421869_10210"/>
<dbReference type="EMBL" id="FNDJ01000002">
    <property type="protein sequence ID" value="SDH31354.1"/>
    <property type="molecule type" value="Genomic_DNA"/>
</dbReference>
<gene>
    <name evidence="2" type="ORF">SAMN05421869_10210</name>
</gene>
<organism evidence="2 3">
    <name type="scientific">Nonomuraea jiangxiensis</name>
    <dbReference type="NCBI Taxonomy" id="633440"/>
    <lineage>
        <taxon>Bacteria</taxon>
        <taxon>Bacillati</taxon>
        <taxon>Actinomycetota</taxon>
        <taxon>Actinomycetes</taxon>
        <taxon>Streptosporangiales</taxon>
        <taxon>Streptosporangiaceae</taxon>
        <taxon>Nonomuraea</taxon>
    </lineage>
</organism>
<dbReference type="Proteomes" id="UP000199202">
    <property type="component" value="Unassembled WGS sequence"/>
</dbReference>
<name>A0A1G8BE50_9ACTN</name>
<protein>
    <recommendedName>
        <fullName evidence="1">SnoaL-like domain-containing protein</fullName>
    </recommendedName>
</protein>
<evidence type="ECO:0000313" key="2">
    <source>
        <dbReference type="EMBL" id="SDH31354.1"/>
    </source>
</evidence>
<dbReference type="InterPro" id="IPR032710">
    <property type="entry name" value="NTF2-like_dom_sf"/>
</dbReference>
<evidence type="ECO:0000313" key="3">
    <source>
        <dbReference type="Proteomes" id="UP000199202"/>
    </source>
</evidence>
<dbReference type="InterPro" id="IPR037401">
    <property type="entry name" value="SnoaL-like"/>
</dbReference>
<evidence type="ECO:0000259" key="1">
    <source>
        <dbReference type="Pfam" id="PF12680"/>
    </source>
</evidence>
<dbReference type="Gene3D" id="3.10.450.50">
    <property type="match status" value="1"/>
</dbReference>
<dbReference type="Pfam" id="PF12680">
    <property type="entry name" value="SnoaL_2"/>
    <property type="match status" value="1"/>
</dbReference>
<feature type="domain" description="SnoaL-like" evidence="1">
    <location>
        <begin position="6"/>
        <end position="119"/>
    </location>
</feature>
<sequence length="142" mass="15799">MTRDTVEELLRRIGGGDPDRTAELFADEIDWQLNWPAEGHPAVPWIRPRTGRRDMAEHFRLLDAHHVPELDGTTVERILVDGKDAVVTGELVRTARATGKAFTCAFALHLTIEDGLVTRFYLYEDSLSVFRAHTGGDAGADS</sequence>
<dbReference type="RefSeq" id="WP_090929213.1">
    <property type="nucleotide sequence ID" value="NZ_FNDJ01000002.1"/>
</dbReference>
<proteinExistence type="predicted"/>
<dbReference type="AlphaFoldDB" id="A0A1G8BE50"/>
<dbReference type="OrthoDB" id="8722217at2"/>
<accession>A0A1G8BE50</accession>
<reference evidence="2 3" key="1">
    <citation type="submission" date="2016-10" db="EMBL/GenBank/DDBJ databases">
        <authorList>
            <person name="de Groot N.N."/>
        </authorList>
    </citation>
    <scope>NUCLEOTIDE SEQUENCE [LARGE SCALE GENOMIC DNA]</scope>
    <source>
        <strain evidence="2 3">CGMCC 4.6533</strain>
    </source>
</reference>